<sequence length="284" mass="31368">MIAFRMIGAGNRRDSTSLGPLILLLLEQLLRLCGRVRRGRGDQGPGSHRLGLGLDSLGSSSGRLERAGGAGGDELVLLHGLGGLGGDGHGRRLLLRQLVRVHVHVLRQLLRRLDREDDVAEKASHLLNLDELVRRREKLRVVSFVDDFDVRLKVVDGEPGAQRGHVHKEPLDQSRITRLSAPADASLRAVLVVFCYRLLEEIATTRHRPTRPQGLLGEVGEHEGDQRRQEEGAHHDEHLIGALLSRALASEALESAEFEESLVEGLVLARLEEKVQRAHSEETT</sequence>
<evidence type="ECO:0000256" key="1">
    <source>
        <dbReference type="SAM" id="MobiDB-lite"/>
    </source>
</evidence>
<evidence type="ECO:0008006" key="4">
    <source>
        <dbReference type="Google" id="ProtNLM"/>
    </source>
</evidence>
<dbReference type="AlphaFoldDB" id="A0AAV5U553"/>
<feature type="region of interest" description="Disordered" evidence="1">
    <location>
        <begin position="209"/>
        <end position="233"/>
    </location>
</feature>
<name>A0AAV5U553_9BILA</name>
<protein>
    <recommendedName>
        <fullName evidence="4">Secreted protein</fullName>
    </recommendedName>
</protein>
<keyword evidence="3" id="KW-1185">Reference proteome</keyword>
<accession>A0AAV5U553</accession>
<proteinExistence type="predicted"/>
<gene>
    <name evidence="2" type="ORF">PENTCL1PPCAC_24144</name>
</gene>
<dbReference type="EMBL" id="BTSX01000005">
    <property type="protein sequence ID" value="GMT01970.1"/>
    <property type="molecule type" value="Genomic_DNA"/>
</dbReference>
<evidence type="ECO:0000313" key="3">
    <source>
        <dbReference type="Proteomes" id="UP001432027"/>
    </source>
</evidence>
<comment type="caution">
    <text evidence="2">The sequence shown here is derived from an EMBL/GenBank/DDBJ whole genome shotgun (WGS) entry which is preliminary data.</text>
</comment>
<feature type="compositionally biased region" description="Basic and acidic residues" evidence="1">
    <location>
        <begin position="219"/>
        <end position="233"/>
    </location>
</feature>
<organism evidence="2 3">
    <name type="scientific">Pristionchus entomophagus</name>
    <dbReference type="NCBI Taxonomy" id="358040"/>
    <lineage>
        <taxon>Eukaryota</taxon>
        <taxon>Metazoa</taxon>
        <taxon>Ecdysozoa</taxon>
        <taxon>Nematoda</taxon>
        <taxon>Chromadorea</taxon>
        <taxon>Rhabditida</taxon>
        <taxon>Rhabditina</taxon>
        <taxon>Diplogasteromorpha</taxon>
        <taxon>Diplogasteroidea</taxon>
        <taxon>Neodiplogasteridae</taxon>
        <taxon>Pristionchus</taxon>
    </lineage>
</organism>
<dbReference type="Proteomes" id="UP001432027">
    <property type="component" value="Unassembled WGS sequence"/>
</dbReference>
<reference evidence="2" key="1">
    <citation type="submission" date="2023-10" db="EMBL/GenBank/DDBJ databases">
        <title>Genome assembly of Pristionchus species.</title>
        <authorList>
            <person name="Yoshida K."/>
            <person name="Sommer R.J."/>
        </authorList>
    </citation>
    <scope>NUCLEOTIDE SEQUENCE</scope>
    <source>
        <strain evidence="2">RS0144</strain>
    </source>
</reference>
<feature type="non-terminal residue" evidence="2">
    <location>
        <position position="284"/>
    </location>
</feature>
<evidence type="ECO:0000313" key="2">
    <source>
        <dbReference type="EMBL" id="GMT01970.1"/>
    </source>
</evidence>